<dbReference type="EMBL" id="AHPN01000001">
    <property type="protein sequence ID" value="EIK60957.1"/>
    <property type="molecule type" value="Genomic_DNA"/>
</dbReference>
<reference evidence="2" key="1">
    <citation type="journal article" date="2012" name="PLoS Genet.">
        <title>Comparative Genomics of Plant-Associated Pseudomonas spp.: Insights into Diversity and Inheritance of Traits Involved in Multitrophic Interactions.</title>
        <authorList>
            <person name="Loper J.E."/>
            <person name="Hassan K.A."/>
            <person name="Mavrodi D.V."/>
            <person name="Davis E.W.II."/>
            <person name="Lim C.K."/>
            <person name="Shaffer B.T."/>
            <person name="Elbourne L.D."/>
            <person name="Stockwell V.O."/>
            <person name="Hartney S.L."/>
            <person name="Breakwell K."/>
            <person name="Henkels M.D."/>
            <person name="Tetu S.G."/>
            <person name="Rangel L.I."/>
            <person name="Kidarsa T.A."/>
            <person name="Wilson N.L."/>
            <person name="van de Mortel J.E."/>
            <person name="Song C."/>
            <person name="Blumhagen R."/>
            <person name="Radune D."/>
            <person name="Hostetler J.B."/>
            <person name="Brinkac L.M."/>
            <person name="Durkin A.S."/>
            <person name="Kluepfel D.A."/>
            <person name="Wechter W.P."/>
            <person name="Anderson A.J."/>
            <person name="Kim Y.C."/>
            <person name="Pierson L.S.III."/>
            <person name="Pierson E.A."/>
            <person name="Lindow S.E."/>
            <person name="Kobayashi D.Y."/>
            <person name="Raaijmakers J.M."/>
            <person name="Weller D.M."/>
            <person name="Thomashow L.S."/>
            <person name="Allen A.E."/>
            <person name="Paulsen I.T."/>
        </authorList>
    </citation>
    <scope>NUCLEOTIDE SEQUENCE [LARGE SCALE GENOMIC DNA]</scope>
    <source>
        <strain evidence="2">SS101</strain>
    </source>
</reference>
<comment type="caution">
    <text evidence="2">The sequence shown here is derived from an EMBL/GenBank/DDBJ whole genome shotgun (WGS) entry which is preliminary data.</text>
</comment>
<dbReference type="Gene3D" id="3.40.630.30">
    <property type="match status" value="1"/>
</dbReference>
<name>I4K8B7_9PSED</name>
<sequence>MHLDAACDLPTRYHMTEHHYFAATCPLHRRYSADINAYFTDEQAGSCDLLFVRVGSAALDEAMAAPLDLVRRLSLDIRIVVHEQRVVGLGEVLTGFGFQPAEQTTAMVLELSRFAPAMSEEDVQIKLTRNLNEWAVPLRSAYSMQPDIAVHYQARHQRALDADETLYHFTLSAEGQVRGSLTLSLCEDEARLNDVGTLSGFGGRGYATRLIQVVLLHAVSLGARRCFLEASMGALSLYQKLGFERLFDYQAFTRGPLAGP</sequence>
<dbReference type="PATRIC" id="fig|1038924.3.peg.1396"/>
<dbReference type="InterPro" id="IPR000182">
    <property type="entry name" value="GNAT_dom"/>
</dbReference>
<dbReference type="CDD" id="cd04301">
    <property type="entry name" value="NAT_SF"/>
    <property type="match status" value="1"/>
</dbReference>
<evidence type="ECO:0000313" key="2">
    <source>
        <dbReference type="EMBL" id="EIK60957.1"/>
    </source>
</evidence>
<evidence type="ECO:0000259" key="1">
    <source>
        <dbReference type="PROSITE" id="PS51186"/>
    </source>
</evidence>
<dbReference type="HOGENOM" id="CLU_093873_0_0_6"/>
<dbReference type="GO" id="GO:0016747">
    <property type="term" value="F:acyltransferase activity, transferring groups other than amino-acyl groups"/>
    <property type="evidence" value="ECO:0007669"/>
    <property type="project" value="InterPro"/>
</dbReference>
<protein>
    <submittedName>
        <fullName evidence="2">Acetyltransferase, GNAT family</fullName>
    </submittedName>
</protein>
<dbReference type="Pfam" id="PF00583">
    <property type="entry name" value="Acetyltransf_1"/>
    <property type="match status" value="1"/>
</dbReference>
<feature type="domain" description="N-acetyltransferase" evidence="1">
    <location>
        <begin position="126"/>
        <end position="260"/>
    </location>
</feature>
<gene>
    <name evidence="2" type="ORF">PflSS101_1421</name>
</gene>
<dbReference type="InterPro" id="IPR016181">
    <property type="entry name" value="Acyl_CoA_acyltransferase"/>
</dbReference>
<dbReference type="AlphaFoldDB" id="I4K8B7"/>
<dbReference type="Proteomes" id="UP000003213">
    <property type="component" value="Chromosome"/>
</dbReference>
<accession>I4K8B7</accession>
<dbReference type="RefSeq" id="WP_003189403.1">
    <property type="nucleotide sequence ID" value="NZ_CM001513.1"/>
</dbReference>
<dbReference type="SUPFAM" id="SSF55729">
    <property type="entry name" value="Acyl-CoA N-acyltransferases (Nat)"/>
    <property type="match status" value="1"/>
</dbReference>
<proteinExistence type="predicted"/>
<keyword evidence="2" id="KW-0808">Transferase</keyword>
<organism evidence="2">
    <name type="scientific">Pseudomonas lactis</name>
    <dbReference type="NCBI Taxonomy" id="1615674"/>
    <lineage>
        <taxon>Bacteria</taxon>
        <taxon>Pseudomonadati</taxon>
        <taxon>Pseudomonadota</taxon>
        <taxon>Gammaproteobacteria</taxon>
        <taxon>Pseudomonadales</taxon>
        <taxon>Pseudomonadaceae</taxon>
        <taxon>Pseudomonas</taxon>
    </lineage>
</organism>
<dbReference type="PROSITE" id="PS51186">
    <property type="entry name" value="GNAT"/>
    <property type="match status" value="1"/>
</dbReference>